<dbReference type="EMBL" id="FUYJ01000001">
    <property type="protein sequence ID" value="SKA87818.1"/>
    <property type="molecule type" value="Genomic_DNA"/>
</dbReference>
<dbReference type="Proteomes" id="UP000190042">
    <property type="component" value="Unassembled WGS sequence"/>
</dbReference>
<evidence type="ECO:0000313" key="2">
    <source>
        <dbReference type="Proteomes" id="UP000190042"/>
    </source>
</evidence>
<gene>
    <name evidence="1" type="ORF">SAMN04244570_0566</name>
</gene>
<evidence type="ECO:0000313" key="1">
    <source>
        <dbReference type="EMBL" id="SKA87818.1"/>
    </source>
</evidence>
<protein>
    <recommendedName>
        <fullName evidence="3">Zinc-finger domain-containing protein</fullName>
    </recommendedName>
</protein>
<dbReference type="AlphaFoldDB" id="A0A1T4XF34"/>
<sequence>MNKVMVMKDINQLLDIYCEGCYVKRQLIKERGKTGAHQFCISECTIGDQLKFLGSEINKIGTSSK</sequence>
<reference evidence="2" key="1">
    <citation type="submission" date="2017-02" db="EMBL/GenBank/DDBJ databases">
        <authorList>
            <person name="Varghese N."/>
            <person name="Submissions S."/>
        </authorList>
    </citation>
    <scope>NUCLEOTIDE SEQUENCE [LARGE SCALE GENOMIC DNA]</scope>
    <source>
        <strain evidence="2">DSM 23966</strain>
    </source>
</reference>
<dbReference type="InterPro" id="IPR019718">
    <property type="entry name" value="DUF2602"/>
</dbReference>
<keyword evidence="2" id="KW-1185">Reference proteome</keyword>
<dbReference type="Pfam" id="PF10782">
    <property type="entry name" value="zf-C2HCIx2C"/>
    <property type="match status" value="1"/>
</dbReference>
<name>A0A1T4XF34_9BACL</name>
<organism evidence="1 2">
    <name type="scientific">Sporosarcina newyorkensis</name>
    <dbReference type="NCBI Taxonomy" id="759851"/>
    <lineage>
        <taxon>Bacteria</taxon>
        <taxon>Bacillati</taxon>
        <taxon>Bacillota</taxon>
        <taxon>Bacilli</taxon>
        <taxon>Bacillales</taxon>
        <taxon>Caryophanaceae</taxon>
        <taxon>Sporosarcina</taxon>
    </lineage>
</organism>
<proteinExistence type="predicted"/>
<dbReference type="RefSeq" id="WP_078816499.1">
    <property type="nucleotide sequence ID" value="NZ_FUYJ01000001.1"/>
</dbReference>
<accession>A0A1T4XF34</accession>
<evidence type="ECO:0008006" key="3">
    <source>
        <dbReference type="Google" id="ProtNLM"/>
    </source>
</evidence>